<keyword evidence="1" id="KW-0812">Transmembrane</keyword>
<feature type="transmembrane region" description="Helical" evidence="1">
    <location>
        <begin position="374"/>
        <end position="391"/>
    </location>
</feature>
<feature type="transmembrane region" description="Helical" evidence="1">
    <location>
        <begin position="139"/>
        <end position="159"/>
    </location>
</feature>
<dbReference type="Proteomes" id="UP000887013">
    <property type="component" value="Unassembled WGS sequence"/>
</dbReference>
<name>A0A8X6UT23_NEPPI</name>
<evidence type="ECO:0000313" key="2">
    <source>
        <dbReference type="EMBL" id="GFU47387.1"/>
    </source>
</evidence>
<comment type="caution">
    <text evidence="2">The sequence shown here is derived from an EMBL/GenBank/DDBJ whole genome shotgun (WGS) entry which is preliminary data.</text>
</comment>
<keyword evidence="1" id="KW-1133">Transmembrane helix</keyword>
<feature type="transmembrane region" description="Helical" evidence="1">
    <location>
        <begin position="259"/>
        <end position="283"/>
    </location>
</feature>
<evidence type="ECO:0000256" key="1">
    <source>
        <dbReference type="SAM" id="Phobius"/>
    </source>
</evidence>
<dbReference type="EMBL" id="BMAW01086450">
    <property type="protein sequence ID" value="GFU47387.1"/>
    <property type="molecule type" value="Genomic_DNA"/>
</dbReference>
<keyword evidence="1" id="KW-0472">Membrane</keyword>
<gene>
    <name evidence="2" type="primary">AVEN_213416_1</name>
    <name evidence="2" type="ORF">NPIL_82401</name>
</gene>
<dbReference type="OrthoDB" id="6428147at2759"/>
<reference evidence="2" key="1">
    <citation type="submission" date="2020-08" db="EMBL/GenBank/DDBJ databases">
        <title>Multicomponent nature underlies the extraordinary mechanical properties of spider dragline silk.</title>
        <authorList>
            <person name="Kono N."/>
            <person name="Nakamura H."/>
            <person name="Mori M."/>
            <person name="Yoshida Y."/>
            <person name="Ohtoshi R."/>
            <person name="Malay A.D."/>
            <person name="Moran D.A.P."/>
            <person name="Tomita M."/>
            <person name="Numata K."/>
            <person name="Arakawa K."/>
        </authorList>
    </citation>
    <scope>NUCLEOTIDE SEQUENCE</scope>
</reference>
<accession>A0A8X6UT23</accession>
<proteinExistence type="predicted"/>
<organism evidence="2 3">
    <name type="scientific">Nephila pilipes</name>
    <name type="common">Giant wood spider</name>
    <name type="synonym">Nephila maculata</name>
    <dbReference type="NCBI Taxonomy" id="299642"/>
    <lineage>
        <taxon>Eukaryota</taxon>
        <taxon>Metazoa</taxon>
        <taxon>Ecdysozoa</taxon>
        <taxon>Arthropoda</taxon>
        <taxon>Chelicerata</taxon>
        <taxon>Arachnida</taxon>
        <taxon>Araneae</taxon>
        <taxon>Araneomorphae</taxon>
        <taxon>Entelegynae</taxon>
        <taxon>Araneoidea</taxon>
        <taxon>Nephilidae</taxon>
        <taxon>Nephila</taxon>
    </lineage>
</organism>
<feature type="transmembrane region" description="Helical" evidence="1">
    <location>
        <begin position="295"/>
        <end position="317"/>
    </location>
</feature>
<protein>
    <recommendedName>
        <fullName evidence="4">Gustatory receptor</fullName>
    </recommendedName>
</protein>
<sequence>MNYQHDPTWCMGSGEKFKIFWKDQLLFRISDQNPSVPGIPNFLLKLLRCYGLIENSNKNCFYRTAGIVFRFIIISISLSVLLSACIQYNTRSLKMECGTIGSYILTLAVYFAMNRKKELLKTIINKLRRFPLRNRDLKLNLFTFTLCSMPAIYSVSIILTCNKRWTAKYHAYGYEVEQPIAQMLLIGIKTFLNALVYPTFTNLVALVFCALCQRCCLLIKSLTQDILRISPNAFGPSAQMEILRRQTKINNILESIQEIFSLPSFFIFATHFMSCANIIGWLLCFDLASYKPHMFTQSIFFGVNAFGCLVAILWIVGGLPVQMQKLKEAFYKKAHLRLLILGNLEEPQLKREFFDMPEFVFTGCEVISFRRRTILAFFGTLLTYTVLVINMKDHRP</sequence>
<dbReference type="AlphaFoldDB" id="A0A8X6UT23"/>
<feature type="transmembrane region" description="Helical" evidence="1">
    <location>
        <begin position="93"/>
        <end position="113"/>
    </location>
</feature>
<keyword evidence="3" id="KW-1185">Reference proteome</keyword>
<evidence type="ECO:0008006" key="4">
    <source>
        <dbReference type="Google" id="ProtNLM"/>
    </source>
</evidence>
<evidence type="ECO:0000313" key="3">
    <source>
        <dbReference type="Proteomes" id="UP000887013"/>
    </source>
</evidence>
<feature type="transmembrane region" description="Helical" evidence="1">
    <location>
        <begin position="67"/>
        <end position="86"/>
    </location>
</feature>